<comment type="caution">
    <text evidence="3">The sequence shown here is derived from an EMBL/GenBank/DDBJ whole genome shotgun (WGS) entry which is preliminary data.</text>
</comment>
<evidence type="ECO:0000313" key="4">
    <source>
        <dbReference type="Proteomes" id="UP000252519"/>
    </source>
</evidence>
<dbReference type="Pfam" id="PF00188">
    <property type="entry name" value="CAP"/>
    <property type="match status" value="1"/>
</dbReference>
<sequence>MWDILLILAVVVPKTFITVEGTAAFNCRNSLISDEWREFVLNQVNDYRRSLARGEVLDKQNRYYPMAKDIRELKWDCNLEELAYNKMLGNCSEVPTVRGYNVAQNGFEKKCSNITDQTKVFLYAAWSLAKQLVMNNATKIPYVNAFGAMAFANDTGVGCTYDICGVKGRIVCLFSYEGLFGGNSDLYTPTWTVGEICSSCAKNCTSYLCPTEDPHYPLPTTCADDKLTRDSNNAALWMHNYYRKLLASGWAKDPKSKGGYAPTAKQMRELVYDCAAGGASGAANTYNLIKDCPSTNPNPTNGYSLNFKRIPSYTISEQDALEQAINEWWGQLGTEGLGSDTTFNGAPGITNFANMAFDQAQKVACAVQNCAKYGETLVACQYNPAIPNGNKIYETGDVCSGCNKLGKQCSNPRGLCM</sequence>
<dbReference type="InterPro" id="IPR035940">
    <property type="entry name" value="CAP_sf"/>
</dbReference>
<keyword evidence="1" id="KW-0732">Signal</keyword>
<dbReference type="AlphaFoldDB" id="A0A368G8C5"/>
<evidence type="ECO:0000313" key="3">
    <source>
        <dbReference type="EMBL" id="RCN40673.1"/>
    </source>
</evidence>
<dbReference type="SMART" id="SM00198">
    <property type="entry name" value="SCP"/>
    <property type="match status" value="1"/>
</dbReference>
<dbReference type="Proteomes" id="UP000252519">
    <property type="component" value="Unassembled WGS sequence"/>
</dbReference>
<dbReference type="OrthoDB" id="5849517at2759"/>
<organism evidence="3 4">
    <name type="scientific">Ancylostoma caninum</name>
    <name type="common">Dog hookworm</name>
    <dbReference type="NCBI Taxonomy" id="29170"/>
    <lineage>
        <taxon>Eukaryota</taxon>
        <taxon>Metazoa</taxon>
        <taxon>Ecdysozoa</taxon>
        <taxon>Nematoda</taxon>
        <taxon>Chromadorea</taxon>
        <taxon>Rhabditida</taxon>
        <taxon>Rhabditina</taxon>
        <taxon>Rhabditomorpha</taxon>
        <taxon>Strongyloidea</taxon>
        <taxon>Ancylostomatidae</taxon>
        <taxon>Ancylostomatinae</taxon>
        <taxon>Ancylostoma</taxon>
    </lineage>
</organism>
<evidence type="ECO:0000256" key="1">
    <source>
        <dbReference type="SAM" id="SignalP"/>
    </source>
</evidence>
<protein>
    <submittedName>
        <fullName evidence="3">SCP-like protein</fullName>
    </submittedName>
</protein>
<gene>
    <name evidence="3" type="ORF">ANCCAN_13376</name>
</gene>
<feature type="chain" id="PRO_5016605251" evidence="1">
    <location>
        <begin position="18"/>
        <end position="417"/>
    </location>
</feature>
<dbReference type="SUPFAM" id="SSF55797">
    <property type="entry name" value="PR-1-like"/>
    <property type="match status" value="2"/>
</dbReference>
<dbReference type="PANTHER" id="PTHR10334">
    <property type="entry name" value="CYSTEINE-RICH SECRETORY PROTEIN-RELATED"/>
    <property type="match status" value="1"/>
</dbReference>
<dbReference type="InterPro" id="IPR001283">
    <property type="entry name" value="CRISP-related"/>
</dbReference>
<name>A0A368G8C5_ANCCA</name>
<feature type="signal peptide" evidence="1">
    <location>
        <begin position="1"/>
        <end position="17"/>
    </location>
</feature>
<dbReference type="STRING" id="29170.A0A368G8C5"/>
<accession>A0A368G8C5</accession>
<proteinExistence type="predicted"/>
<evidence type="ECO:0000259" key="2">
    <source>
        <dbReference type="SMART" id="SM00198"/>
    </source>
</evidence>
<keyword evidence="4" id="KW-1185">Reference proteome</keyword>
<feature type="domain" description="SCP" evidence="2">
    <location>
        <begin position="230"/>
        <end position="393"/>
    </location>
</feature>
<dbReference type="InterPro" id="IPR014044">
    <property type="entry name" value="CAP_dom"/>
</dbReference>
<reference evidence="3 4" key="1">
    <citation type="submission" date="2014-10" db="EMBL/GenBank/DDBJ databases">
        <title>Draft genome of the hookworm Ancylostoma caninum.</title>
        <authorList>
            <person name="Mitreva M."/>
        </authorList>
    </citation>
    <scope>NUCLEOTIDE SEQUENCE [LARGE SCALE GENOMIC DNA]</scope>
    <source>
        <strain evidence="3 4">Baltimore</strain>
    </source>
</reference>
<dbReference type="Gene3D" id="3.40.33.10">
    <property type="entry name" value="CAP"/>
    <property type="match status" value="2"/>
</dbReference>
<dbReference type="EMBL" id="JOJR01000273">
    <property type="protein sequence ID" value="RCN40673.1"/>
    <property type="molecule type" value="Genomic_DNA"/>
</dbReference>
<dbReference type="CDD" id="cd05380">
    <property type="entry name" value="CAP_euk"/>
    <property type="match status" value="1"/>
</dbReference>